<dbReference type="Gene3D" id="3.30.300.30">
    <property type="match status" value="1"/>
</dbReference>
<feature type="domain" description="AMP-binding enzyme C-terminal" evidence="4">
    <location>
        <begin position="424"/>
        <end position="499"/>
    </location>
</feature>
<sequence length="517" mass="56941">MSQSDQIDPAFVTDSETRVDRDEFESRASQGAAALIALGAGADVPIAIIMRNDLTQLEIMRAAALAGTVIVALNWHAAAEEVADICDDSGARLVITHRGLLERLLPALEGRQIVGVCPTRSLCEGFGIGPEQAKYGAQFPEWNVYVEAQAPLQNRTAMRPFLRYTSGSTGKPKGVRRLQTGLRKDFEIVLQRVASEMLRLRPGAKFFTAAPLYHSAPSTLVSAAMVASGVSTLLAPQFDAEGFLAMIEAERVTHIYLVPTMMSRMLKLPADVRNKYDLSSVEFCVSTGSPWSHDLKVAMIEWWGPVFWESYGATEIGFMTMVSSEEALERPGTAGRMQLGASVLIFDSEGNELPPGEVGEIYVRQDAFGGFDYSNDPEARADVEKHGHYSVGDLGWLDEDGYLFITDRKKDMIVSVGANVFPAEIEGILLRAPFIYDVAVFGAPDPEFGEQVVAAIQPAANWDPNVAEVLNFLDGKLARFKHPRIVDFHEALPREDSGKVFKPRLREPYWRDVARRI</sequence>
<evidence type="ECO:0000259" key="4">
    <source>
        <dbReference type="Pfam" id="PF13193"/>
    </source>
</evidence>
<proteinExistence type="inferred from homology"/>
<protein>
    <submittedName>
        <fullName evidence="5">Long-chain-fatty-acid--CoA ligase</fullName>
        <ecNumber evidence="5">6.2.1.3</ecNumber>
    </submittedName>
</protein>
<dbReference type="Proteomes" id="UP000037178">
    <property type="component" value="Unassembled WGS sequence"/>
</dbReference>
<dbReference type="GO" id="GO:0004467">
    <property type="term" value="F:long-chain fatty acid-CoA ligase activity"/>
    <property type="evidence" value="ECO:0007669"/>
    <property type="project" value="UniProtKB-EC"/>
</dbReference>
<organism evidence="5 6">
    <name type="scientific">Candidatus Rhodobacter oscarellae</name>
    <dbReference type="NCBI Taxonomy" id="1675527"/>
    <lineage>
        <taxon>Bacteria</taxon>
        <taxon>Pseudomonadati</taxon>
        <taxon>Pseudomonadota</taxon>
        <taxon>Alphaproteobacteria</taxon>
        <taxon>Rhodobacterales</taxon>
        <taxon>Rhodobacter group</taxon>
        <taxon>Rhodobacter</taxon>
    </lineage>
</organism>
<dbReference type="InterPro" id="IPR042099">
    <property type="entry name" value="ANL_N_sf"/>
</dbReference>
<dbReference type="SUPFAM" id="SSF56801">
    <property type="entry name" value="Acetyl-CoA synthetase-like"/>
    <property type="match status" value="1"/>
</dbReference>
<evidence type="ECO:0000313" key="6">
    <source>
        <dbReference type="Proteomes" id="UP000037178"/>
    </source>
</evidence>
<comment type="caution">
    <text evidence="5">The sequence shown here is derived from an EMBL/GenBank/DDBJ whole genome shotgun (WGS) entry which is preliminary data.</text>
</comment>
<keyword evidence="6" id="KW-1185">Reference proteome</keyword>
<dbReference type="InterPro" id="IPR020845">
    <property type="entry name" value="AMP-binding_CS"/>
</dbReference>
<dbReference type="Pfam" id="PF00501">
    <property type="entry name" value="AMP-binding"/>
    <property type="match status" value="1"/>
</dbReference>
<dbReference type="PATRIC" id="fig|1675527.3.peg.4895"/>
<dbReference type="PANTHER" id="PTHR43201:SF5">
    <property type="entry name" value="MEDIUM-CHAIN ACYL-COA LIGASE ACSF2, MITOCHONDRIAL"/>
    <property type="match status" value="1"/>
</dbReference>
<dbReference type="PANTHER" id="PTHR43201">
    <property type="entry name" value="ACYL-COA SYNTHETASE"/>
    <property type="match status" value="1"/>
</dbReference>
<dbReference type="OrthoDB" id="9803968at2"/>
<dbReference type="Pfam" id="PF13193">
    <property type="entry name" value="AMP-binding_C"/>
    <property type="match status" value="1"/>
</dbReference>
<accession>A0A0J9EA76</accession>
<keyword evidence="2 5" id="KW-0436">Ligase</keyword>
<dbReference type="EMBL" id="LFTY01000002">
    <property type="protein sequence ID" value="KMW59682.1"/>
    <property type="molecule type" value="Genomic_DNA"/>
</dbReference>
<feature type="domain" description="AMP-dependent synthetase/ligase" evidence="3">
    <location>
        <begin position="9"/>
        <end position="366"/>
    </location>
</feature>
<evidence type="ECO:0000256" key="2">
    <source>
        <dbReference type="ARBA" id="ARBA00022598"/>
    </source>
</evidence>
<dbReference type="RefSeq" id="WP_049645117.1">
    <property type="nucleotide sequence ID" value="NZ_LFTY01000002.1"/>
</dbReference>
<name>A0A0J9EA76_9RHOB</name>
<dbReference type="EC" id="6.2.1.3" evidence="5"/>
<dbReference type="InterPro" id="IPR000873">
    <property type="entry name" value="AMP-dep_synth/lig_dom"/>
</dbReference>
<dbReference type="STRING" id="1675527.AIOL_004664"/>
<evidence type="ECO:0000256" key="1">
    <source>
        <dbReference type="ARBA" id="ARBA00006432"/>
    </source>
</evidence>
<evidence type="ECO:0000313" key="5">
    <source>
        <dbReference type="EMBL" id="KMW59682.1"/>
    </source>
</evidence>
<dbReference type="PROSITE" id="PS00455">
    <property type="entry name" value="AMP_BINDING"/>
    <property type="match status" value="1"/>
</dbReference>
<reference evidence="5 6" key="1">
    <citation type="submission" date="2015-06" db="EMBL/GenBank/DDBJ databases">
        <title>Draft genome sequence of an Alphaproteobacteria species associated to the Mediterranean sponge Oscarella lobularis.</title>
        <authorList>
            <person name="Jourda C."/>
            <person name="Santini S."/>
            <person name="Claverie J.-M."/>
        </authorList>
    </citation>
    <scope>NUCLEOTIDE SEQUENCE [LARGE SCALE GENOMIC DNA]</scope>
    <source>
        <strain evidence="5">IGS</strain>
    </source>
</reference>
<dbReference type="InterPro" id="IPR025110">
    <property type="entry name" value="AMP-bd_C"/>
</dbReference>
<dbReference type="Gene3D" id="3.40.50.12780">
    <property type="entry name" value="N-terminal domain of ligase-like"/>
    <property type="match status" value="1"/>
</dbReference>
<dbReference type="AlphaFoldDB" id="A0A0J9EA76"/>
<evidence type="ECO:0000259" key="3">
    <source>
        <dbReference type="Pfam" id="PF00501"/>
    </source>
</evidence>
<comment type="similarity">
    <text evidence="1">Belongs to the ATP-dependent AMP-binding enzyme family.</text>
</comment>
<gene>
    <name evidence="5" type="ORF">AIOL_004664</name>
</gene>
<dbReference type="GO" id="GO:0031956">
    <property type="term" value="F:medium-chain fatty acid-CoA ligase activity"/>
    <property type="evidence" value="ECO:0007669"/>
    <property type="project" value="TreeGrafter"/>
</dbReference>
<dbReference type="InterPro" id="IPR045851">
    <property type="entry name" value="AMP-bd_C_sf"/>
</dbReference>